<protein>
    <recommendedName>
        <fullName evidence="1">Schlafen AlbA-2 domain-containing protein</fullName>
    </recommendedName>
</protein>
<accession>L7CFW1</accession>
<dbReference type="Gene3D" id="3.30.950.30">
    <property type="entry name" value="Schlafen, AAA domain"/>
    <property type="match status" value="1"/>
</dbReference>
<comment type="caution">
    <text evidence="2">The sequence shown here is derived from an EMBL/GenBank/DDBJ whole genome shotgun (WGS) entry which is preliminary data.</text>
</comment>
<proteinExistence type="predicted"/>
<dbReference type="PATRIC" id="fig|993516.3.peg.3366"/>
<evidence type="ECO:0000259" key="1">
    <source>
        <dbReference type="Pfam" id="PF04326"/>
    </source>
</evidence>
<dbReference type="PANTHER" id="PTHR30595">
    <property type="entry name" value="GLPR-RELATED TRANSCRIPTIONAL REPRESSOR"/>
    <property type="match status" value="1"/>
</dbReference>
<sequence length="187" mass="21239">MTSELSRIDALDEWIHDKEGENLEFKTARNRYDFSNLVEYCVALANEGGGKIILGVTDERPRQIVGTKAFNQPERTRKGLCERIPLGIDFEEIDHPDCEPGSRILVFKVPSRPVGMAIQYNGHRWVRKEDSLVEMSDDRLREIYAESGHDFSADICQGLGLGDLDADAIGNFRQRWIAKAKKAEDQE</sequence>
<organism evidence="2 3">
    <name type="scientific">Rhodopirellula baltica SWK14</name>
    <dbReference type="NCBI Taxonomy" id="993516"/>
    <lineage>
        <taxon>Bacteria</taxon>
        <taxon>Pseudomonadati</taxon>
        <taxon>Planctomycetota</taxon>
        <taxon>Planctomycetia</taxon>
        <taxon>Pirellulales</taxon>
        <taxon>Pirellulaceae</taxon>
        <taxon>Rhodopirellula</taxon>
    </lineage>
</organism>
<name>L7CFW1_RHOBT</name>
<evidence type="ECO:0000313" key="2">
    <source>
        <dbReference type="EMBL" id="ELP32913.1"/>
    </source>
</evidence>
<evidence type="ECO:0000313" key="3">
    <source>
        <dbReference type="Proteomes" id="UP000010959"/>
    </source>
</evidence>
<dbReference type="AlphaFoldDB" id="L7CFW1"/>
<dbReference type="EMBL" id="AMWG01000081">
    <property type="protein sequence ID" value="ELP32913.1"/>
    <property type="molecule type" value="Genomic_DNA"/>
</dbReference>
<dbReference type="RefSeq" id="WP_007338104.1">
    <property type="nucleotide sequence ID" value="NZ_AMWG01000081.1"/>
</dbReference>
<dbReference type="InterPro" id="IPR038461">
    <property type="entry name" value="Schlafen_AlbA_2_dom_sf"/>
</dbReference>
<dbReference type="Pfam" id="PF04326">
    <property type="entry name" value="SLFN_AlbA_2"/>
    <property type="match status" value="1"/>
</dbReference>
<dbReference type="Proteomes" id="UP000010959">
    <property type="component" value="Unassembled WGS sequence"/>
</dbReference>
<reference evidence="2 3" key="1">
    <citation type="journal article" date="2013" name="Mar. Genomics">
        <title>Expression of sulfatases in Rhodopirellula baltica and the diversity of sulfatases in the genus Rhodopirellula.</title>
        <authorList>
            <person name="Wegner C.E."/>
            <person name="Richter-Heitmann T."/>
            <person name="Klindworth A."/>
            <person name="Klockow C."/>
            <person name="Richter M."/>
            <person name="Achstetter T."/>
            <person name="Glockner F.O."/>
            <person name="Harder J."/>
        </authorList>
    </citation>
    <scope>NUCLEOTIDE SEQUENCE [LARGE SCALE GENOMIC DNA]</scope>
    <source>
        <strain evidence="2 3">SWK14</strain>
    </source>
</reference>
<dbReference type="InterPro" id="IPR007421">
    <property type="entry name" value="Schlafen_AlbA_2_dom"/>
</dbReference>
<feature type="domain" description="Schlafen AlbA-2" evidence="1">
    <location>
        <begin position="19"/>
        <end position="135"/>
    </location>
</feature>
<dbReference type="PANTHER" id="PTHR30595:SF6">
    <property type="entry name" value="SCHLAFEN ALBA-2 DOMAIN-CONTAINING PROTEIN"/>
    <property type="match status" value="1"/>
</dbReference>
<gene>
    <name evidence="2" type="ORF">RBSWK_03160</name>
</gene>